<dbReference type="Proteomes" id="UP000000851">
    <property type="component" value="Chromosome"/>
</dbReference>
<dbReference type="Gene3D" id="1.10.357.10">
    <property type="entry name" value="Tetracycline Repressor, domain 2"/>
    <property type="match status" value="1"/>
</dbReference>
<dbReference type="KEGG" id="cai:Caci_4128"/>
<evidence type="ECO:0000313" key="8">
    <source>
        <dbReference type="Proteomes" id="UP000000851"/>
    </source>
</evidence>
<gene>
    <name evidence="7" type="ordered locus">Caci_4128</name>
</gene>
<proteinExistence type="predicted"/>
<reference evidence="7 8" key="1">
    <citation type="journal article" date="2009" name="Stand. Genomic Sci.">
        <title>Complete genome sequence of Catenulispora acidiphila type strain (ID 139908).</title>
        <authorList>
            <person name="Copeland A."/>
            <person name="Lapidus A."/>
            <person name="Glavina Del Rio T."/>
            <person name="Nolan M."/>
            <person name="Lucas S."/>
            <person name="Chen F."/>
            <person name="Tice H."/>
            <person name="Cheng J.F."/>
            <person name="Bruce D."/>
            <person name="Goodwin L."/>
            <person name="Pitluck S."/>
            <person name="Mikhailova N."/>
            <person name="Pati A."/>
            <person name="Ivanova N."/>
            <person name="Mavromatis K."/>
            <person name="Chen A."/>
            <person name="Palaniappan K."/>
            <person name="Chain P."/>
            <person name="Land M."/>
            <person name="Hauser L."/>
            <person name="Chang Y.J."/>
            <person name="Jeffries C.D."/>
            <person name="Chertkov O."/>
            <person name="Brettin T."/>
            <person name="Detter J.C."/>
            <person name="Han C."/>
            <person name="Ali Z."/>
            <person name="Tindall B.J."/>
            <person name="Goker M."/>
            <person name="Bristow J."/>
            <person name="Eisen J.A."/>
            <person name="Markowitz V."/>
            <person name="Hugenholtz P."/>
            <person name="Kyrpides N.C."/>
            <person name="Klenk H.P."/>
        </authorList>
    </citation>
    <scope>NUCLEOTIDE SEQUENCE [LARGE SCALE GENOMIC DNA]</scope>
    <source>
        <strain evidence="8">DSM 44928 / JCM 14897 / NBRC 102108 / NRRL B-24433 / ID139908</strain>
    </source>
</reference>
<feature type="compositionally biased region" description="Low complexity" evidence="5">
    <location>
        <begin position="1"/>
        <end position="12"/>
    </location>
</feature>
<dbReference type="HOGENOM" id="CLU_069356_2_4_11"/>
<dbReference type="InterPro" id="IPR050109">
    <property type="entry name" value="HTH-type_TetR-like_transc_reg"/>
</dbReference>
<evidence type="ECO:0000256" key="5">
    <source>
        <dbReference type="SAM" id="MobiDB-lite"/>
    </source>
</evidence>
<dbReference type="PANTHER" id="PTHR30055:SF234">
    <property type="entry name" value="HTH-TYPE TRANSCRIPTIONAL REGULATOR BETI"/>
    <property type="match status" value="1"/>
</dbReference>
<dbReference type="PANTHER" id="PTHR30055">
    <property type="entry name" value="HTH-TYPE TRANSCRIPTIONAL REGULATOR RUTR"/>
    <property type="match status" value="1"/>
</dbReference>
<evidence type="ECO:0000256" key="1">
    <source>
        <dbReference type="ARBA" id="ARBA00023015"/>
    </source>
</evidence>
<dbReference type="RefSeq" id="WP_015792721.1">
    <property type="nucleotide sequence ID" value="NC_013131.1"/>
</dbReference>
<dbReference type="OrthoDB" id="3787664at2"/>
<dbReference type="InParanoid" id="C7QGE7"/>
<dbReference type="PROSITE" id="PS50977">
    <property type="entry name" value="HTH_TETR_2"/>
    <property type="match status" value="1"/>
</dbReference>
<dbReference type="SUPFAM" id="SSF46689">
    <property type="entry name" value="Homeodomain-like"/>
    <property type="match status" value="1"/>
</dbReference>
<dbReference type="GO" id="GO:0000976">
    <property type="term" value="F:transcription cis-regulatory region binding"/>
    <property type="evidence" value="ECO:0007669"/>
    <property type="project" value="TreeGrafter"/>
</dbReference>
<dbReference type="GO" id="GO:0003700">
    <property type="term" value="F:DNA-binding transcription factor activity"/>
    <property type="evidence" value="ECO:0007669"/>
    <property type="project" value="TreeGrafter"/>
</dbReference>
<dbReference type="STRING" id="479433.Caci_4128"/>
<feature type="DNA-binding region" description="H-T-H motif" evidence="4">
    <location>
        <begin position="51"/>
        <end position="70"/>
    </location>
</feature>
<name>C7QGE7_CATAD</name>
<dbReference type="InterPro" id="IPR041347">
    <property type="entry name" value="MftR_C"/>
</dbReference>
<dbReference type="Pfam" id="PF17754">
    <property type="entry name" value="TetR_C_14"/>
    <property type="match status" value="1"/>
</dbReference>
<dbReference type="EMBL" id="CP001700">
    <property type="protein sequence ID" value="ACU72992.1"/>
    <property type="molecule type" value="Genomic_DNA"/>
</dbReference>
<keyword evidence="3" id="KW-0804">Transcription</keyword>
<dbReference type="InterPro" id="IPR001647">
    <property type="entry name" value="HTH_TetR"/>
</dbReference>
<feature type="domain" description="HTH tetR-type" evidence="6">
    <location>
        <begin position="28"/>
        <end position="88"/>
    </location>
</feature>
<dbReference type="InterPro" id="IPR009057">
    <property type="entry name" value="Homeodomain-like_sf"/>
</dbReference>
<keyword evidence="1" id="KW-0805">Transcription regulation</keyword>
<keyword evidence="2 4" id="KW-0238">DNA-binding</keyword>
<evidence type="ECO:0000256" key="4">
    <source>
        <dbReference type="PROSITE-ProRule" id="PRU00335"/>
    </source>
</evidence>
<feature type="region of interest" description="Disordered" evidence="5">
    <location>
        <begin position="1"/>
        <end position="24"/>
    </location>
</feature>
<dbReference type="AlphaFoldDB" id="C7QGE7"/>
<organism evidence="7 8">
    <name type="scientific">Catenulispora acidiphila (strain DSM 44928 / JCM 14897 / NBRC 102108 / NRRL B-24433 / ID139908)</name>
    <dbReference type="NCBI Taxonomy" id="479433"/>
    <lineage>
        <taxon>Bacteria</taxon>
        <taxon>Bacillati</taxon>
        <taxon>Actinomycetota</taxon>
        <taxon>Actinomycetes</taxon>
        <taxon>Catenulisporales</taxon>
        <taxon>Catenulisporaceae</taxon>
        <taxon>Catenulispora</taxon>
    </lineage>
</organism>
<accession>C7QGE7</accession>
<sequence>MAETPIAPTAAEPTKRGGRPPLTESRKDEIRLEIAFAAVRLFTEQGLDATSVAQIAEAAGIATRTLWRYFPSKEACAAPLLSFGLDRFASYVRDWPADRPLAEAADDTRWFSDTSPTRLLLVIDLLRLTHTEPLLDAVWSRCYSEAVAPLAVVLGARLGQPADDLRVKVKASMLLAAMHQGLRHYVCRAPGEYGPSLEDTIRAAARIGLAAAEAELGA</sequence>
<evidence type="ECO:0000256" key="2">
    <source>
        <dbReference type="ARBA" id="ARBA00023125"/>
    </source>
</evidence>
<evidence type="ECO:0000313" key="7">
    <source>
        <dbReference type="EMBL" id="ACU72992.1"/>
    </source>
</evidence>
<dbReference type="Pfam" id="PF00440">
    <property type="entry name" value="TetR_N"/>
    <property type="match status" value="1"/>
</dbReference>
<dbReference type="eggNOG" id="COG1309">
    <property type="taxonomic scope" value="Bacteria"/>
</dbReference>
<evidence type="ECO:0000259" key="6">
    <source>
        <dbReference type="PROSITE" id="PS50977"/>
    </source>
</evidence>
<dbReference type="PRINTS" id="PR00455">
    <property type="entry name" value="HTHTETR"/>
</dbReference>
<keyword evidence="8" id="KW-1185">Reference proteome</keyword>
<evidence type="ECO:0000256" key="3">
    <source>
        <dbReference type="ARBA" id="ARBA00023163"/>
    </source>
</evidence>
<protein>
    <submittedName>
        <fullName evidence="7">Transcriptional regulator, TetR family</fullName>
    </submittedName>
</protein>